<proteinExistence type="predicted"/>
<dbReference type="Proteomes" id="UP000217784">
    <property type="component" value="Unassembled WGS sequence"/>
</dbReference>
<organism evidence="2 3">
    <name type="scientific">Methanobacterium bryantii</name>
    <dbReference type="NCBI Taxonomy" id="2161"/>
    <lineage>
        <taxon>Archaea</taxon>
        <taxon>Methanobacteriati</taxon>
        <taxon>Methanobacteriota</taxon>
        <taxon>Methanomada group</taxon>
        <taxon>Methanobacteria</taxon>
        <taxon>Methanobacteriales</taxon>
        <taxon>Methanobacteriaceae</taxon>
        <taxon>Methanobacterium</taxon>
    </lineage>
</organism>
<feature type="transmembrane region" description="Helical" evidence="1">
    <location>
        <begin position="162"/>
        <end position="182"/>
    </location>
</feature>
<feature type="transmembrane region" description="Helical" evidence="1">
    <location>
        <begin position="69"/>
        <end position="86"/>
    </location>
</feature>
<comment type="caution">
    <text evidence="2">The sequence shown here is derived from an EMBL/GenBank/DDBJ whole genome shotgun (WGS) entry which is preliminary data.</text>
</comment>
<dbReference type="AlphaFoldDB" id="A0A2A2H8R5"/>
<protein>
    <recommendedName>
        <fullName evidence="4">Zinc-ribbon domain-containing protein</fullName>
    </recommendedName>
</protein>
<keyword evidence="1" id="KW-1133">Transmembrane helix</keyword>
<feature type="transmembrane region" description="Helical" evidence="1">
    <location>
        <begin position="208"/>
        <end position="229"/>
    </location>
</feature>
<keyword evidence="3" id="KW-1185">Reference proteome</keyword>
<keyword evidence="1" id="KW-0812">Transmembrane</keyword>
<evidence type="ECO:0000313" key="3">
    <source>
        <dbReference type="Proteomes" id="UP000217784"/>
    </source>
</evidence>
<evidence type="ECO:0000313" key="2">
    <source>
        <dbReference type="EMBL" id="PAV05777.1"/>
    </source>
</evidence>
<evidence type="ECO:0008006" key="4">
    <source>
        <dbReference type="Google" id="ProtNLM"/>
    </source>
</evidence>
<dbReference type="EMBL" id="LMVM01000002">
    <property type="protein sequence ID" value="PAV05777.1"/>
    <property type="molecule type" value="Genomic_DNA"/>
</dbReference>
<accession>A0A2A2H8R5</accession>
<evidence type="ECO:0000256" key="1">
    <source>
        <dbReference type="SAM" id="Phobius"/>
    </source>
</evidence>
<feature type="transmembrane region" description="Helical" evidence="1">
    <location>
        <begin position="138"/>
        <end position="155"/>
    </location>
</feature>
<feature type="transmembrane region" description="Helical" evidence="1">
    <location>
        <begin position="98"/>
        <end position="118"/>
    </location>
</feature>
<gene>
    <name evidence="2" type="ORF">ASJ80_08570</name>
</gene>
<keyword evidence="1" id="KW-0472">Membrane</keyword>
<reference evidence="2 3" key="1">
    <citation type="journal article" date="2017" name="BMC Genomics">
        <title>Genomic analysis of methanogenic archaea reveals a shift towards energy conservation.</title>
        <authorList>
            <person name="Gilmore S.P."/>
            <person name="Henske J.K."/>
            <person name="Sexton J.A."/>
            <person name="Solomon K.V."/>
            <person name="Seppala S."/>
            <person name="Yoo J.I."/>
            <person name="Huyett L.M."/>
            <person name="Pressman A."/>
            <person name="Cogan J.Z."/>
            <person name="Kivenson V."/>
            <person name="Peng X."/>
            <person name="Tan Y."/>
            <person name="Valentine D.L."/>
            <person name="O'Malley M.A."/>
        </authorList>
    </citation>
    <scope>NUCLEOTIDE SEQUENCE [LARGE SCALE GENOMIC DNA]</scope>
    <source>
        <strain evidence="2 3">M.o.H.</strain>
    </source>
</reference>
<sequence>MEIKKENMNFCPECGTEIEKNARNCKKCGSWFEKSEKNDVKNEYSKIQPEKTVLDVKYEHSNVQSTHKTALFIIITGGLYQLYWFYRNWRDLKTHKNLDINVGLRTVGLFIPLVNIYFVVNQFKDIKSYAEETGVKTYSLWTVLITWVLFAYLSTRLSLYGNLVAGIISWILILGLAVPFVMAQKTLNEYWIKEQGDIPPKGLSGGEILVLAIGILLAALEWIGIISLLSGA</sequence>
<dbReference type="RefSeq" id="WP_069583123.1">
    <property type="nucleotide sequence ID" value="NZ_LMVM01000002.1"/>
</dbReference>
<dbReference type="OrthoDB" id="233230at2157"/>
<name>A0A2A2H8R5_METBR</name>